<comment type="caution">
    <text evidence="1">The sequence shown here is derived from an EMBL/GenBank/DDBJ whole genome shotgun (WGS) entry which is preliminary data.</text>
</comment>
<proteinExistence type="predicted"/>
<gene>
    <name evidence="1" type="ORF">HOLDEFILI_01950</name>
</gene>
<name>B9Y804_9FIRM</name>
<protein>
    <submittedName>
        <fullName evidence="1">Uncharacterized protein</fullName>
    </submittedName>
</protein>
<reference evidence="1 2" key="1">
    <citation type="submission" date="2008-12" db="EMBL/GenBank/DDBJ databases">
        <authorList>
            <person name="Fulton L."/>
            <person name="Clifton S."/>
            <person name="Fulton B."/>
            <person name="Xu J."/>
            <person name="Minx P."/>
            <person name="Pepin K.H."/>
            <person name="Johnson M."/>
            <person name="Bhonagiri V."/>
            <person name="Nash W.E."/>
            <person name="Mardis E.R."/>
            <person name="Wilson R.K."/>
        </authorList>
    </citation>
    <scope>NUCLEOTIDE SEQUENCE [LARGE SCALE GENOMIC DNA]</scope>
    <source>
        <strain evidence="1 2">DSM 12042</strain>
    </source>
</reference>
<dbReference type="EMBL" id="ACCF01000108">
    <property type="protein sequence ID" value="EEF67889.1"/>
    <property type="molecule type" value="Genomic_DNA"/>
</dbReference>
<dbReference type="AlphaFoldDB" id="B9Y804"/>
<evidence type="ECO:0000313" key="1">
    <source>
        <dbReference type="EMBL" id="EEF67889.1"/>
    </source>
</evidence>
<reference evidence="1 2" key="2">
    <citation type="submission" date="2009-02" db="EMBL/GenBank/DDBJ databases">
        <title>Draft genome sequence of Holdemania filiformis DSM 12042.</title>
        <authorList>
            <person name="Sudarsanam P."/>
            <person name="Ley R."/>
            <person name="Guruge J."/>
            <person name="Turnbaugh P.J."/>
            <person name="Mahowald M."/>
            <person name="Liep D."/>
            <person name="Gordon J."/>
        </authorList>
    </citation>
    <scope>NUCLEOTIDE SEQUENCE [LARGE SCALE GENOMIC DNA]</scope>
    <source>
        <strain evidence="1 2">DSM 12042</strain>
    </source>
</reference>
<dbReference type="HOGENOM" id="CLU_830994_0_0_9"/>
<dbReference type="eggNOG" id="ENOG502ZX7Z">
    <property type="taxonomic scope" value="Bacteria"/>
</dbReference>
<organism evidence="1 2">
    <name type="scientific">Holdemania filiformis DSM 12042</name>
    <dbReference type="NCBI Taxonomy" id="545696"/>
    <lineage>
        <taxon>Bacteria</taxon>
        <taxon>Bacillati</taxon>
        <taxon>Bacillota</taxon>
        <taxon>Erysipelotrichia</taxon>
        <taxon>Erysipelotrichales</taxon>
        <taxon>Erysipelotrichaceae</taxon>
        <taxon>Holdemania</taxon>
    </lineage>
</organism>
<accession>B9Y804</accession>
<sequence>MWSPLAVNNEYKSQVEILSSLLETSAEVSDLLKYVGLTDKQIKQVFELEARDESFYDRDLIETTILEDLPAGYVTQRNNPIQTRVFDGNIPKDAYEQADRIAYIYSVAINKFSRLSPERFNRYIYYLYMSHYIDNERYTPNSPNFEYCISYILCEEDLAVYDNFARTQFGQGILDASTSAVSGILGVAGLADDLADSSENLTKLQKIVRKLANVRDGLNTEADLQEAIEKTYSLFIANYDKMNSAQELINVINANLSDYDKPLQDLGNMLVDVLIASILNTNPIVSLTISGLVTALDTYESFINLALLAGLGYSFSERVAARFYIQIGMGNPPE</sequence>
<dbReference type="Proteomes" id="UP000005950">
    <property type="component" value="Unassembled WGS sequence"/>
</dbReference>
<evidence type="ECO:0000313" key="2">
    <source>
        <dbReference type="Proteomes" id="UP000005950"/>
    </source>
</evidence>